<dbReference type="EMBL" id="JBBNAG010000011">
    <property type="protein sequence ID" value="KAK9094118.1"/>
    <property type="molecule type" value="Genomic_DNA"/>
</dbReference>
<protein>
    <submittedName>
        <fullName evidence="1">Uncharacterized protein</fullName>
    </submittedName>
</protein>
<keyword evidence="2" id="KW-1185">Reference proteome</keyword>
<sequence>MTFEGTKAVGTVKMGKQSARRVKKKTLIKIDHSWVATMKCVTFSSGLIPLLVALTSVMNPSAHQLKEVPPMELWWSEKR</sequence>
<comment type="caution">
    <text evidence="1">The sequence shown here is derived from an EMBL/GenBank/DDBJ whole genome shotgun (WGS) entry which is preliminary data.</text>
</comment>
<name>A0AAP0EQU3_9MAGN</name>
<dbReference type="AlphaFoldDB" id="A0AAP0EQU3"/>
<proteinExistence type="predicted"/>
<gene>
    <name evidence="1" type="ORF">Scep_025587</name>
</gene>
<evidence type="ECO:0000313" key="1">
    <source>
        <dbReference type="EMBL" id="KAK9094118.1"/>
    </source>
</evidence>
<accession>A0AAP0EQU3</accession>
<evidence type="ECO:0000313" key="2">
    <source>
        <dbReference type="Proteomes" id="UP001419268"/>
    </source>
</evidence>
<dbReference type="Proteomes" id="UP001419268">
    <property type="component" value="Unassembled WGS sequence"/>
</dbReference>
<organism evidence="1 2">
    <name type="scientific">Stephania cephalantha</name>
    <dbReference type="NCBI Taxonomy" id="152367"/>
    <lineage>
        <taxon>Eukaryota</taxon>
        <taxon>Viridiplantae</taxon>
        <taxon>Streptophyta</taxon>
        <taxon>Embryophyta</taxon>
        <taxon>Tracheophyta</taxon>
        <taxon>Spermatophyta</taxon>
        <taxon>Magnoliopsida</taxon>
        <taxon>Ranunculales</taxon>
        <taxon>Menispermaceae</taxon>
        <taxon>Menispermoideae</taxon>
        <taxon>Cissampelideae</taxon>
        <taxon>Stephania</taxon>
    </lineage>
</organism>
<reference evidence="1 2" key="1">
    <citation type="submission" date="2024-01" db="EMBL/GenBank/DDBJ databases">
        <title>Genome assemblies of Stephania.</title>
        <authorList>
            <person name="Yang L."/>
        </authorList>
    </citation>
    <scope>NUCLEOTIDE SEQUENCE [LARGE SCALE GENOMIC DNA]</scope>
    <source>
        <strain evidence="1">JXDWG</strain>
        <tissue evidence="1">Leaf</tissue>
    </source>
</reference>